<comment type="caution">
    <text evidence="1">Lacks conserved residue(s) required for the propagation of feature annotation.</text>
</comment>
<dbReference type="Gene3D" id="3.30.428.10">
    <property type="entry name" value="HIT-like"/>
    <property type="match status" value="1"/>
</dbReference>
<proteinExistence type="predicted"/>
<comment type="caution">
    <text evidence="3">The sequence shown here is derived from an EMBL/GenBank/DDBJ whole genome shotgun (WGS) entry which is preliminary data.</text>
</comment>
<dbReference type="InterPro" id="IPR026026">
    <property type="entry name" value="HIT_Hint"/>
</dbReference>
<dbReference type="PROSITE" id="PS51084">
    <property type="entry name" value="HIT_2"/>
    <property type="match status" value="1"/>
</dbReference>
<dbReference type="InterPro" id="IPR011146">
    <property type="entry name" value="HIT-like"/>
</dbReference>
<evidence type="ECO:0000313" key="3">
    <source>
        <dbReference type="EMBL" id="MBA5776113.1"/>
    </source>
</evidence>
<dbReference type="RefSeq" id="WP_182162190.1">
    <property type="nucleotide sequence ID" value="NZ_JACFXV010000034.1"/>
</dbReference>
<reference evidence="3 4" key="1">
    <citation type="submission" date="2020-07" db="EMBL/GenBank/DDBJ databases">
        <title>Stappia sp., F7233, whole genome shotgun sequencing project.</title>
        <authorList>
            <person name="Jiang S."/>
            <person name="Liu Z.W."/>
            <person name="Du Z.J."/>
        </authorList>
    </citation>
    <scope>NUCLEOTIDE SEQUENCE [LARGE SCALE GENOMIC DNA]</scope>
    <source>
        <strain evidence="3 4">F7233</strain>
    </source>
</reference>
<organism evidence="3 4">
    <name type="scientific">Stappia albiluteola</name>
    <dbReference type="NCBI Taxonomy" id="2758565"/>
    <lineage>
        <taxon>Bacteria</taxon>
        <taxon>Pseudomonadati</taxon>
        <taxon>Pseudomonadota</taxon>
        <taxon>Alphaproteobacteria</taxon>
        <taxon>Hyphomicrobiales</taxon>
        <taxon>Stappiaceae</taxon>
        <taxon>Stappia</taxon>
    </lineage>
</organism>
<dbReference type="Pfam" id="PF01230">
    <property type="entry name" value="HIT"/>
    <property type="match status" value="1"/>
</dbReference>
<sequence>MSSFELDPRLSADTYPVLELPLCAVRLMKDANYPWLVLVPRRRDLIELIDLEGDDRAQLMAEIALASEALRAETDCQKLNVAALGNQVSQLHVHVIARNQDDAAWPNPVWGFAPATRYDEGRRDHLISALIDRLSG</sequence>
<dbReference type="AlphaFoldDB" id="A0A839A999"/>
<dbReference type="PIRSF" id="PIRSF000714">
    <property type="entry name" value="HIT"/>
    <property type="match status" value="1"/>
</dbReference>
<name>A0A839A999_9HYPH</name>
<dbReference type="Proteomes" id="UP000541109">
    <property type="component" value="Unassembled WGS sequence"/>
</dbReference>
<accession>A0A839A999</accession>
<gene>
    <name evidence="3" type="ORF">H2509_03120</name>
</gene>
<evidence type="ECO:0000313" key="4">
    <source>
        <dbReference type="Proteomes" id="UP000541109"/>
    </source>
</evidence>
<evidence type="ECO:0000256" key="1">
    <source>
        <dbReference type="PROSITE-ProRule" id="PRU00464"/>
    </source>
</evidence>
<dbReference type="EMBL" id="JACFXV010000034">
    <property type="protein sequence ID" value="MBA5776113.1"/>
    <property type="molecule type" value="Genomic_DNA"/>
</dbReference>
<dbReference type="SUPFAM" id="SSF54197">
    <property type="entry name" value="HIT-like"/>
    <property type="match status" value="1"/>
</dbReference>
<evidence type="ECO:0000259" key="2">
    <source>
        <dbReference type="PROSITE" id="PS51084"/>
    </source>
</evidence>
<protein>
    <submittedName>
        <fullName evidence="3">HIT domain-containing protein</fullName>
    </submittedName>
</protein>
<dbReference type="InterPro" id="IPR036265">
    <property type="entry name" value="HIT-like_sf"/>
</dbReference>
<feature type="domain" description="HIT" evidence="2">
    <location>
        <begin position="36"/>
        <end position="105"/>
    </location>
</feature>
<dbReference type="GO" id="GO:0003824">
    <property type="term" value="F:catalytic activity"/>
    <property type="evidence" value="ECO:0007669"/>
    <property type="project" value="InterPro"/>
</dbReference>
<keyword evidence="4" id="KW-1185">Reference proteome</keyword>